<keyword evidence="8" id="KW-0496">Mitochondrion</keyword>
<dbReference type="OrthoDB" id="2161at2759"/>
<dbReference type="Gene3D" id="1.50.40.10">
    <property type="entry name" value="Mitochondrial carrier domain"/>
    <property type="match status" value="1"/>
</dbReference>
<evidence type="ECO:0000256" key="3">
    <source>
        <dbReference type="ARBA" id="ARBA00022448"/>
    </source>
</evidence>
<keyword evidence="4 10" id="KW-0812">Transmembrane</keyword>
<comment type="subcellular location">
    <subcellularLocation>
        <location evidence="1">Mitochondrion inner membrane</location>
        <topology evidence="1">Multi-pass membrane protein</topology>
    </subcellularLocation>
</comment>
<dbReference type="GO" id="GO:0005743">
    <property type="term" value="C:mitochondrial inner membrane"/>
    <property type="evidence" value="ECO:0007669"/>
    <property type="project" value="UniProtKB-SubCell"/>
</dbReference>
<dbReference type="Proteomes" id="UP000002630">
    <property type="component" value="Linkage Group LG16"/>
</dbReference>
<evidence type="ECO:0000256" key="9">
    <source>
        <dbReference type="ARBA" id="ARBA00023136"/>
    </source>
</evidence>
<gene>
    <name evidence="12" type="ORF">Esi_0136_0033</name>
</gene>
<dbReference type="eggNOG" id="KOG0754">
    <property type="taxonomic scope" value="Eukaryota"/>
</dbReference>
<feature type="repeat" description="Solcar" evidence="10">
    <location>
        <begin position="20"/>
        <end position="110"/>
    </location>
</feature>
<dbReference type="EMBL" id="FN647972">
    <property type="protein sequence ID" value="CBJ29165.1"/>
    <property type="molecule type" value="Genomic_DNA"/>
</dbReference>
<dbReference type="SUPFAM" id="SSF103506">
    <property type="entry name" value="Mitochondrial carrier"/>
    <property type="match status" value="1"/>
</dbReference>
<evidence type="ECO:0000256" key="1">
    <source>
        <dbReference type="ARBA" id="ARBA00004448"/>
    </source>
</evidence>
<dbReference type="EMBL" id="FN649741">
    <property type="protein sequence ID" value="CBJ29165.1"/>
    <property type="molecule type" value="Genomic_DNA"/>
</dbReference>
<keyword evidence="6" id="KW-0999">Mitochondrion inner membrane</keyword>
<proteinExistence type="inferred from homology"/>
<protein>
    <submittedName>
        <fullName evidence="12">Mitochondrial inner membrane transporter, exports 2-oxoadipate and 2-oxoglutarate from the mitochond</fullName>
    </submittedName>
</protein>
<dbReference type="STRING" id="2880.D7FJR3"/>
<name>D7FJR3_ECTSI</name>
<dbReference type="InterPro" id="IPR018108">
    <property type="entry name" value="MCP_transmembrane"/>
</dbReference>
<dbReference type="OMA" id="YERRHIA"/>
<evidence type="ECO:0000256" key="4">
    <source>
        <dbReference type="ARBA" id="ARBA00022692"/>
    </source>
</evidence>
<reference evidence="12 13" key="1">
    <citation type="journal article" date="2010" name="Nature">
        <title>The Ectocarpus genome and the independent evolution of multicellularity in brown algae.</title>
        <authorList>
            <person name="Cock J.M."/>
            <person name="Sterck L."/>
            <person name="Rouze P."/>
            <person name="Scornet D."/>
            <person name="Allen A.E."/>
            <person name="Amoutzias G."/>
            <person name="Anthouard V."/>
            <person name="Artiguenave F."/>
            <person name="Aury J.M."/>
            <person name="Badger J.H."/>
            <person name="Beszteri B."/>
            <person name="Billiau K."/>
            <person name="Bonnet E."/>
            <person name="Bothwell J.H."/>
            <person name="Bowler C."/>
            <person name="Boyen C."/>
            <person name="Brownlee C."/>
            <person name="Carrano C.J."/>
            <person name="Charrier B."/>
            <person name="Cho G.Y."/>
            <person name="Coelho S.M."/>
            <person name="Collen J."/>
            <person name="Corre E."/>
            <person name="Da Silva C."/>
            <person name="Delage L."/>
            <person name="Delaroque N."/>
            <person name="Dittami S.M."/>
            <person name="Doulbeau S."/>
            <person name="Elias M."/>
            <person name="Farnham G."/>
            <person name="Gachon C.M."/>
            <person name="Gschloessl B."/>
            <person name="Heesch S."/>
            <person name="Jabbari K."/>
            <person name="Jubin C."/>
            <person name="Kawai H."/>
            <person name="Kimura K."/>
            <person name="Kloareg B."/>
            <person name="Kupper F.C."/>
            <person name="Lang D."/>
            <person name="Le Bail A."/>
            <person name="Leblanc C."/>
            <person name="Lerouge P."/>
            <person name="Lohr M."/>
            <person name="Lopez P.J."/>
            <person name="Martens C."/>
            <person name="Maumus F."/>
            <person name="Michel G."/>
            <person name="Miranda-Saavedra D."/>
            <person name="Morales J."/>
            <person name="Moreau H."/>
            <person name="Motomura T."/>
            <person name="Nagasato C."/>
            <person name="Napoli C.A."/>
            <person name="Nelson D.R."/>
            <person name="Nyvall-Collen P."/>
            <person name="Peters A.F."/>
            <person name="Pommier C."/>
            <person name="Potin P."/>
            <person name="Poulain J."/>
            <person name="Quesneville H."/>
            <person name="Read B."/>
            <person name="Rensing S.A."/>
            <person name="Ritter A."/>
            <person name="Rousvoal S."/>
            <person name="Samanta M."/>
            <person name="Samson G."/>
            <person name="Schroeder D.C."/>
            <person name="Segurens B."/>
            <person name="Strittmatter M."/>
            <person name="Tonon T."/>
            <person name="Tregear J.W."/>
            <person name="Valentin K."/>
            <person name="von Dassow P."/>
            <person name="Yamagishi T."/>
            <person name="Van de Peer Y."/>
            <person name="Wincker P."/>
        </authorList>
    </citation>
    <scope>NUCLEOTIDE SEQUENCE [LARGE SCALE GENOMIC DNA]</scope>
    <source>
        <strain evidence="13">Ec32 / CCAP1310/4</strain>
    </source>
</reference>
<keyword evidence="13" id="KW-1185">Reference proteome</keyword>
<dbReference type="PANTHER" id="PTHR46356:SF1">
    <property type="entry name" value="MITOCHONDRIAL 2-OXODICARBOXYLATE CARRIER"/>
    <property type="match status" value="1"/>
</dbReference>
<evidence type="ECO:0000256" key="2">
    <source>
        <dbReference type="ARBA" id="ARBA00006375"/>
    </source>
</evidence>
<dbReference type="AlphaFoldDB" id="D7FJR3"/>
<organism evidence="12 13">
    <name type="scientific">Ectocarpus siliculosus</name>
    <name type="common">Brown alga</name>
    <name type="synonym">Conferva siliculosa</name>
    <dbReference type="NCBI Taxonomy" id="2880"/>
    <lineage>
        <taxon>Eukaryota</taxon>
        <taxon>Sar</taxon>
        <taxon>Stramenopiles</taxon>
        <taxon>Ochrophyta</taxon>
        <taxon>PX clade</taxon>
        <taxon>Phaeophyceae</taxon>
        <taxon>Ectocarpales</taxon>
        <taxon>Ectocarpaceae</taxon>
        <taxon>Ectocarpus</taxon>
    </lineage>
</organism>
<dbReference type="InterPro" id="IPR023395">
    <property type="entry name" value="MCP_dom_sf"/>
</dbReference>
<evidence type="ECO:0000256" key="10">
    <source>
        <dbReference type="PROSITE-ProRule" id="PRU00282"/>
    </source>
</evidence>
<keyword evidence="3 11" id="KW-0813">Transport</keyword>
<evidence type="ECO:0000256" key="7">
    <source>
        <dbReference type="ARBA" id="ARBA00022989"/>
    </source>
</evidence>
<comment type="similarity">
    <text evidence="2 11">Belongs to the mitochondrial carrier (TC 2.A.29) family.</text>
</comment>
<evidence type="ECO:0000313" key="12">
    <source>
        <dbReference type="EMBL" id="CBJ29165.1"/>
    </source>
</evidence>
<dbReference type="InParanoid" id="D7FJR3"/>
<dbReference type="Pfam" id="PF00153">
    <property type="entry name" value="Mito_carr"/>
    <property type="match status" value="1"/>
</dbReference>
<evidence type="ECO:0000256" key="8">
    <source>
        <dbReference type="ARBA" id="ARBA00023128"/>
    </source>
</evidence>
<evidence type="ECO:0000256" key="11">
    <source>
        <dbReference type="RuleBase" id="RU000488"/>
    </source>
</evidence>
<dbReference type="InterPro" id="IPR051752">
    <property type="entry name" value="Mito_2-oxodicarb_carrier"/>
</dbReference>
<dbReference type="PANTHER" id="PTHR46356">
    <property type="entry name" value="MITOCHONDRIAL 2-OXODICARBOXYLATE CARRIER"/>
    <property type="match status" value="1"/>
</dbReference>
<sequence length="114" mass="11925">MIGAIKTSILSAPAGADKTTKRGYDFVAGMVGGTLATIANTPFDVVKSRMQNQLKVEGQVPKYKHTIPSLITVVGEEGLAAVYKGIGPRLVRLGPGGGIMLVSFNAILDLLNDL</sequence>
<accession>D7FJR3</accession>
<keyword evidence="9 10" id="KW-0472">Membrane</keyword>
<keyword evidence="5" id="KW-0677">Repeat</keyword>
<evidence type="ECO:0000256" key="6">
    <source>
        <dbReference type="ARBA" id="ARBA00022792"/>
    </source>
</evidence>
<evidence type="ECO:0000313" key="13">
    <source>
        <dbReference type="Proteomes" id="UP000002630"/>
    </source>
</evidence>
<keyword evidence="7" id="KW-1133">Transmembrane helix</keyword>
<dbReference type="PROSITE" id="PS50920">
    <property type="entry name" value="SOLCAR"/>
    <property type="match status" value="1"/>
</dbReference>
<evidence type="ECO:0000256" key="5">
    <source>
        <dbReference type="ARBA" id="ARBA00022737"/>
    </source>
</evidence>